<evidence type="ECO:0000256" key="5">
    <source>
        <dbReference type="ARBA" id="ARBA00023242"/>
    </source>
</evidence>
<dbReference type="GO" id="GO:0016592">
    <property type="term" value="C:mediator complex"/>
    <property type="evidence" value="ECO:0007669"/>
    <property type="project" value="InterPro"/>
</dbReference>
<evidence type="ECO:0000256" key="4">
    <source>
        <dbReference type="ARBA" id="ARBA00023163"/>
    </source>
</evidence>
<gene>
    <name evidence="7" type="ORF">BCR44DRAFT_1497140</name>
</gene>
<comment type="caution">
    <text evidence="7">The sequence shown here is derived from an EMBL/GenBank/DDBJ whole genome shotgun (WGS) entry which is preliminary data.</text>
</comment>
<dbReference type="OrthoDB" id="203279at2759"/>
<keyword evidence="3" id="KW-0805">Transcription regulation</keyword>
<reference evidence="7 8" key="1">
    <citation type="submission" date="2016-07" db="EMBL/GenBank/DDBJ databases">
        <title>Pervasive Adenine N6-methylation of Active Genes in Fungi.</title>
        <authorList>
            <consortium name="DOE Joint Genome Institute"/>
            <person name="Mondo S.J."/>
            <person name="Dannebaum R.O."/>
            <person name="Kuo R.C."/>
            <person name="Labutti K."/>
            <person name="Haridas S."/>
            <person name="Kuo A."/>
            <person name="Salamov A."/>
            <person name="Ahrendt S.R."/>
            <person name="Lipzen A."/>
            <person name="Sullivan W."/>
            <person name="Andreopoulos W.B."/>
            <person name="Clum A."/>
            <person name="Lindquist E."/>
            <person name="Daum C."/>
            <person name="Ramamoorthy G.K."/>
            <person name="Gryganskyi A."/>
            <person name="Culley D."/>
            <person name="Magnuson J.K."/>
            <person name="James T.Y."/>
            <person name="O'Malley M.A."/>
            <person name="Stajich J.E."/>
            <person name="Spatafora J.W."/>
            <person name="Visel A."/>
            <person name="Grigoriev I.V."/>
        </authorList>
    </citation>
    <scope>NUCLEOTIDE SEQUENCE [LARGE SCALE GENOMIC DNA]</scope>
    <source>
        <strain evidence="7 8">PL171</strain>
    </source>
</reference>
<dbReference type="AlphaFoldDB" id="A0A1Y2HXQ4"/>
<evidence type="ECO:0000256" key="2">
    <source>
        <dbReference type="ARBA" id="ARBA00005942"/>
    </source>
</evidence>
<keyword evidence="5" id="KW-0539">Nucleus</keyword>
<name>A0A1Y2HXQ4_9FUNG</name>
<keyword evidence="8" id="KW-1185">Reference proteome</keyword>
<evidence type="ECO:0000256" key="6">
    <source>
        <dbReference type="SAM" id="MobiDB-lite"/>
    </source>
</evidence>
<dbReference type="Pfam" id="PF06179">
    <property type="entry name" value="Med22"/>
    <property type="match status" value="1"/>
</dbReference>
<comment type="similarity">
    <text evidence="2">Belongs to the Mediator complex subunit 22 family.</text>
</comment>
<feature type="compositionally biased region" description="Low complexity" evidence="6">
    <location>
        <begin position="1"/>
        <end position="29"/>
    </location>
</feature>
<dbReference type="GO" id="GO:0003712">
    <property type="term" value="F:transcription coregulator activity"/>
    <property type="evidence" value="ECO:0007669"/>
    <property type="project" value="InterPro"/>
</dbReference>
<feature type="region of interest" description="Disordered" evidence="6">
    <location>
        <begin position="182"/>
        <end position="203"/>
    </location>
</feature>
<accession>A0A1Y2HXQ4</accession>
<proteinExistence type="inferred from homology"/>
<evidence type="ECO:0000313" key="7">
    <source>
        <dbReference type="EMBL" id="ORZ38521.1"/>
    </source>
</evidence>
<dbReference type="InterPro" id="IPR009332">
    <property type="entry name" value="Med22"/>
</dbReference>
<dbReference type="GO" id="GO:0006357">
    <property type="term" value="P:regulation of transcription by RNA polymerase II"/>
    <property type="evidence" value="ECO:0007669"/>
    <property type="project" value="InterPro"/>
</dbReference>
<dbReference type="EMBL" id="MCFL01000008">
    <property type="protein sequence ID" value="ORZ38521.1"/>
    <property type="molecule type" value="Genomic_DNA"/>
</dbReference>
<evidence type="ECO:0000256" key="3">
    <source>
        <dbReference type="ARBA" id="ARBA00023015"/>
    </source>
</evidence>
<dbReference type="Proteomes" id="UP000193411">
    <property type="component" value="Unassembled WGS sequence"/>
</dbReference>
<protein>
    <submittedName>
        <fullName evidence="7">Uncharacterized protein</fullName>
    </submittedName>
</protein>
<evidence type="ECO:0000256" key="1">
    <source>
        <dbReference type="ARBA" id="ARBA00004123"/>
    </source>
</evidence>
<evidence type="ECO:0000313" key="8">
    <source>
        <dbReference type="Proteomes" id="UP000193411"/>
    </source>
</evidence>
<sequence>MYSSTPSASRPTSSGSAPRRSSSTAGARPHQSPASSPAVLMNATEIAFNNKLDGEIRALKKNFIEAMSQARLGGKDRLVHSADEVQLQHRALSILKSAHSLTAQTRQLKEILLLGDTAARHALLAQRASTVTDAHAKNYDLLVALAQEATEAAAELDACLWEHCDPLPDLSASDAHTVTLGGAVGSEEEQESKAEDVEMGSGA</sequence>
<keyword evidence="4" id="KW-0804">Transcription</keyword>
<organism evidence="7 8">
    <name type="scientific">Catenaria anguillulae PL171</name>
    <dbReference type="NCBI Taxonomy" id="765915"/>
    <lineage>
        <taxon>Eukaryota</taxon>
        <taxon>Fungi</taxon>
        <taxon>Fungi incertae sedis</taxon>
        <taxon>Blastocladiomycota</taxon>
        <taxon>Blastocladiomycetes</taxon>
        <taxon>Blastocladiales</taxon>
        <taxon>Catenariaceae</taxon>
        <taxon>Catenaria</taxon>
    </lineage>
</organism>
<comment type="subcellular location">
    <subcellularLocation>
        <location evidence="1">Nucleus</location>
    </subcellularLocation>
</comment>
<feature type="region of interest" description="Disordered" evidence="6">
    <location>
        <begin position="1"/>
        <end position="36"/>
    </location>
</feature>